<organism evidence="1 2">
    <name type="scientific">Marasmius crinis-equi</name>
    <dbReference type="NCBI Taxonomy" id="585013"/>
    <lineage>
        <taxon>Eukaryota</taxon>
        <taxon>Fungi</taxon>
        <taxon>Dikarya</taxon>
        <taxon>Basidiomycota</taxon>
        <taxon>Agaricomycotina</taxon>
        <taxon>Agaricomycetes</taxon>
        <taxon>Agaricomycetidae</taxon>
        <taxon>Agaricales</taxon>
        <taxon>Marasmiineae</taxon>
        <taxon>Marasmiaceae</taxon>
        <taxon>Marasmius</taxon>
    </lineage>
</organism>
<protein>
    <submittedName>
        <fullName evidence="1">Uncharacterized protein</fullName>
    </submittedName>
</protein>
<name>A0ABR3F8R5_9AGAR</name>
<accession>A0ABR3F8R5</accession>
<dbReference type="EMBL" id="JBAHYK010000762">
    <property type="protein sequence ID" value="KAL0571483.1"/>
    <property type="molecule type" value="Genomic_DNA"/>
</dbReference>
<evidence type="ECO:0000313" key="2">
    <source>
        <dbReference type="Proteomes" id="UP001465976"/>
    </source>
</evidence>
<feature type="non-terminal residue" evidence="1">
    <location>
        <position position="73"/>
    </location>
</feature>
<gene>
    <name evidence="1" type="ORF">V5O48_010480</name>
</gene>
<evidence type="ECO:0000313" key="1">
    <source>
        <dbReference type="EMBL" id="KAL0571483.1"/>
    </source>
</evidence>
<keyword evidence="2" id="KW-1185">Reference proteome</keyword>
<dbReference type="Proteomes" id="UP001465976">
    <property type="component" value="Unassembled WGS sequence"/>
</dbReference>
<proteinExistence type="predicted"/>
<sequence>IKFNYGIEKKNKERREKDILYIQGQSKQPGLAQASTFSICSVDCKELIKSKQQLQEAKSSINKLLYKALKQQQ</sequence>
<reference evidence="1 2" key="1">
    <citation type="submission" date="2024-02" db="EMBL/GenBank/DDBJ databases">
        <title>A draft genome for the cacao thread blight pathogen Marasmius crinis-equi.</title>
        <authorList>
            <person name="Cohen S.P."/>
            <person name="Baruah I.K."/>
            <person name="Amoako-Attah I."/>
            <person name="Bukari Y."/>
            <person name="Meinhardt L.W."/>
            <person name="Bailey B.A."/>
        </authorList>
    </citation>
    <scope>NUCLEOTIDE SEQUENCE [LARGE SCALE GENOMIC DNA]</scope>
    <source>
        <strain evidence="1 2">GH-76</strain>
    </source>
</reference>
<comment type="caution">
    <text evidence="1">The sequence shown here is derived from an EMBL/GenBank/DDBJ whole genome shotgun (WGS) entry which is preliminary data.</text>
</comment>
<feature type="non-terminal residue" evidence="1">
    <location>
        <position position="1"/>
    </location>
</feature>